<dbReference type="Pfam" id="PF07993">
    <property type="entry name" value="NAD_binding_4"/>
    <property type="match status" value="1"/>
</dbReference>
<evidence type="ECO:0000259" key="5">
    <source>
        <dbReference type="Pfam" id="PF03015"/>
    </source>
</evidence>
<comment type="function">
    <text evidence="4">Catalyzes the reduction of fatty acyl-CoA to fatty alcohols.</text>
</comment>
<comment type="caution">
    <text evidence="7">The sequence shown here is derived from an EMBL/GenBank/DDBJ whole genome shotgun (WGS) entry which is preliminary data.</text>
</comment>
<evidence type="ECO:0000256" key="2">
    <source>
        <dbReference type="ARBA" id="ARBA00022516"/>
    </source>
</evidence>
<organism evidence="7 8">
    <name type="scientific">Cuscuta epithymum</name>
    <dbReference type="NCBI Taxonomy" id="186058"/>
    <lineage>
        <taxon>Eukaryota</taxon>
        <taxon>Viridiplantae</taxon>
        <taxon>Streptophyta</taxon>
        <taxon>Embryophyta</taxon>
        <taxon>Tracheophyta</taxon>
        <taxon>Spermatophyta</taxon>
        <taxon>Magnoliopsida</taxon>
        <taxon>eudicotyledons</taxon>
        <taxon>Gunneridae</taxon>
        <taxon>Pentapetalae</taxon>
        <taxon>asterids</taxon>
        <taxon>lamiids</taxon>
        <taxon>Solanales</taxon>
        <taxon>Convolvulaceae</taxon>
        <taxon>Cuscuteae</taxon>
        <taxon>Cuscuta</taxon>
        <taxon>Cuscuta subgen. Cuscuta</taxon>
    </lineage>
</organism>
<dbReference type="GO" id="GO:0010345">
    <property type="term" value="P:suberin biosynthetic process"/>
    <property type="evidence" value="ECO:0007669"/>
    <property type="project" value="TreeGrafter"/>
</dbReference>
<keyword evidence="4" id="KW-0521">NADP</keyword>
<reference evidence="7" key="1">
    <citation type="submission" date="2022-07" db="EMBL/GenBank/DDBJ databases">
        <authorList>
            <person name="Macas J."/>
            <person name="Novak P."/>
            <person name="Neumann P."/>
        </authorList>
    </citation>
    <scope>NUCLEOTIDE SEQUENCE</scope>
</reference>
<sequence>MRINTLGAMNVLNFAKNCLKVNTLVHVSTAYVCGEGSGIVLEKPLVLGESLNGSRDLDIDEEKRVIGEKLMELHSHNATEKEVKSAMKDLGIQRAKLHGWPNTYSFTKAMGEMLVLAFKDNLCAIILRPTIITSTYKEPFPGWIEGARTMDIFVLMYGKGKSNFMIGDPDSILDVIPVDMVVNSMLAAVVHHREGSSPSSFIYHVGSSDNNACNPLKLCDVTSMMYRYFTNNPWTSPSGAAVKVRQYVLLPSITSLRRYITIHYLPLLQVLKLMNMLLYHYFDDKCTAVEKNISMVIRFAEIYRPYVFFYGIFDGNNTKRLRTATRSSNMSEIFFFDPNCIDWEDYFINTHFPGVVKYAF</sequence>
<dbReference type="Proteomes" id="UP001152523">
    <property type="component" value="Unassembled WGS sequence"/>
</dbReference>
<dbReference type="Pfam" id="PF03015">
    <property type="entry name" value="Sterile"/>
    <property type="match status" value="1"/>
</dbReference>
<protein>
    <recommendedName>
        <fullName evidence="4">Fatty acyl-CoA reductase</fullName>
        <ecNumber evidence="4">1.2.1.84</ecNumber>
    </recommendedName>
</protein>
<dbReference type="EC" id="1.2.1.84" evidence="4"/>
<dbReference type="GO" id="GO:0102965">
    <property type="term" value="F:alcohol-forming long-chain fatty acyl-CoA reductase activity"/>
    <property type="evidence" value="ECO:0007669"/>
    <property type="project" value="UniProtKB-EC"/>
</dbReference>
<dbReference type="Gene3D" id="3.40.50.720">
    <property type="entry name" value="NAD(P)-binding Rossmann-like Domain"/>
    <property type="match status" value="1"/>
</dbReference>
<dbReference type="InterPro" id="IPR026055">
    <property type="entry name" value="FAR"/>
</dbReference>
<evidence type="ECO:0000313" key="8">
    <source>
        <dbReference type="Proteomes" id="UP001152523"/>
    </source>
</evidence>
<evidence type="ECO:0000259" key="6">
    <source>
        <dbReference type="Pfam" id="PF07993"/>
    </source>
</evidence>
<keyword evidence="8" id="KW-1185">Reference proteome</keyword>
<dbReference type="PANTHER" id="PTHR11011:SF105">
    <property type="entry name" value="FATTY ACYL-COA REDUCTASE"/>
    <property type="match status" value="1"/>
</dbReference>
<dbReference type="GO" id="GO:0080019">
    <property type="term" value="F:alcohol-forming very long-chain fatty acyl-CoA reductase activity"/>
    <property type="evidence" value="ECO:0007669"/>
    <property type="project" value="InterPro"/>
</dbReference>
<dbReference type="InterPro" id="IPR013120">
    <property type="entry name" value="FAR_NAD-bd"/>
</dbReference>
<keyword evidence="3 4" id="KW-0443">Lipid metabolism</keyword>
<evidence type="ECO:0000256" key="4">
    <source>
        <dbReference type="RuleBase" id="RU363097"/>
    </source>
</evidence>
<dbReference type="EMBL" id="CAMAPF010000941">
    <property type="protein sequence ID" value="CAH9126237.1"/>
    <property type="molecule type" value="Genomic_DNA"/>
</dbReference>
<proteinExistence type="inferred from homology"/>
<comment type="similarity">
    <text evidence="1 4">Belongs to the fatty acyl-CoA reductase family.</text>
</comment>
<evidence type="ECO:0000256" key="3">
    <source>
        <dbReference type="ARBA" id="ARBA00023098"/>
    </source>
</evidence>
<dbReference type="AlphaFoldDB" id="A0AAV0ESJ5"/>
<keyword evidence="2 4" id="KW-0444">Lipid biosynthesis</keyword>
<keyword evidence="4" id="KW-0560">Oxidoreductase</keyword>
<feature type="domain" description="Thioester reductase (TE)" evidence="6">
    <location>
        <begin position="1"/>
        <end position="185"/>
    </location>
</feature>
<evidence type="ECO:0000313" key="7">
    <source>
        <dbReference type="EMBL" id="CAH9126237.1"/>
    </source>
</evidence>
<dbReference type="PANTHER" id="PTHR11011">
    <property type="entry name" value="MALE STERILITY PROTEIN 2-RELATED"/>
    <property type="match status" value="1"/>
</dbReference>
<dbReference type="InterPro" id="IPR036291">
    <property type="entry name" value="NAD(P)-bd_dom_sf"/>
</dbReference>
<name>A0AAV0ESJ5_9ASTE</name>
<dbReference type="SUPFAM" id="SSF51735">
    <property type="entry name" value="NAD(P)-binding Rossmann-fold domains"/>
    <property type="match status" value="1"/>
</dbReference>
<feature type="domain" description="Fatty acyl-CoA reductase C-terminal" evidence="5">
    <location>
        <begin position="263"/>
        <end position="359"/>
    </location>
</feature>
<dbReference type="InterPro" id="IPR033640">
    <property type="entry name" value="FAR_C"/>
</dbReference>
<dbReference type="CDD" id="cd09071">
    <property type="entry name" value="FAR_C"/>
    <property type="match status" value="1"/>
</dbReference>
<accession>A0AAV0ESJ5</accession>
<gene>
    <name evidence="7" type="ORF">CEPIT_LOCUS27374</name>
</gene>
<evidence type="ECO:0000256" key="1">
    <source>
        <dbReference type="ARBA" id="ARBA00005928"/>
    </source>
</evidence>
<comment type="catalytic activity">
    <reaction evidence="4">
        <text>a long-chain fatty acyl-CoA + 2 NADPH + 2 H(+) = a long-chain primary fatty alcohol + 2 NADP(+) + CoA</text>
        <dbReference type="Rhea" id="RHEA:52716"/>
        <dbReference type="ChEBI" id="CHEBI:15378"/>
        <dbReference type="ChEBI" id="CHEBI:57287"/>
        <dbReference type="ChEBI" id="CHEBI:57783"/>
        <dbReference type="ChEBI" id="CHEBI:58349"/>
        <dbReference type="ChEBI" id="CHEBI:77396"/>
        <dbReference type="ChEBI" id="CHEBI:83139"/>
        <dbReference type="EC" id="1.2.1.84"/>
    </reaction>
</comment>
<dbReference type="GO" id="GO:0035336">
    <property type="term" value="P:long-chain fatty-acyl-CoA metabolic process"/>
    <property type="evidence" value="ECO:0007669"/>
    <property type="project" value="TreeGrafter"/>
</dbReference>